<organism evidence="2 3">
    <name type="scientific">Nocardioides marmoriginsengisoli</name>
    <dbReference type="NCBI Taxonomy" id="661483"/>
    <lineage>
        <taxon>Bacteria</taxon>
        <taxon>Bacillati</taxon>
        <taxon>Actinomycetota</taxon>
        <taxon>Actinomycetes</taxon>
        <taxon>Propionibacteriales</taxon>
        <taxon>Nocardioidaceae</taxon>
        <taxon>Nocardioides</taxon>
    </lineage>
</organism>
<keyword evidence="3" id="KW-1185">Reference proteome</keyword>
<comment type="caution">
    <text evidence="2">The sequence shown here is derived from an EMBL/GenBank/DDBJ whole genome shotgun (WGS) entry which is preliminary data.</text>
</comment>
<accession>A0A3N0CDN7</accession>
<dbReference type="OrthoDB" id="3828771at2"/>
<evidence type="ECO:0000313" key="2">
    <source>
        <dbReference type="EMBL" id="RNL61351.1"/>
    </source>
</evidence>
<proteinExistence type="predicted"/>
<protein>
    <submittedName>
        <fullName evidence="2">Uncharacterized protein</fullName>
    </submittedName>
</protein>
<evidence type="ECO:0000313" key="3">
    <source>
        <dbReference type="Proteomes" id="UP000267128"/>
    </source>
</evidence>
<dbReference type="EMBL" id="RJSE01000008">
    <property type="protein sequence ID" value="RNL61351.1"/>
    <property type="molecule type" value="Genomic_DNA"/>
</dbReference>
<dbReference type="Proteomes" id="UP000267128">
    <property type="component" value="Unassembled WGS sequence"/>
</dbReference>
<name>A0A3N0CDN7_9ACTN</name>
<dbReference type="AlphaFoldDB" id="A0A3N0CDN7"/>
<evidence type="ECO:0000256" key="1">
    <source>
        <dbReference type="SAM" id="MobiDB-lite"/>
    </source>
</evidence>
<sequence length="127" mass="14481">MEKDHRRELYSPTSPDARQVPDVHGPDGVRVTLRVEPAVDRLLRMRFKLLTPPVLTDPASTYLDYRVLPRLVQKYVLRDAWAVDVEADNGEKCRVKASTREDAVEYARKIEAGVQEQGVAFLRTFAS</sequence>
<dbReference type="RefSeq" id="WP_123229062.1">
    <property type="nucleotide sequence ID" value="NZ_RJSE01000008.1"/>
</dbReference>
<reference evidence="2 3" key="1">
    <citation type="submission" date="2018-11" db="EMBL/GenBank/DDBJ databases">
        <authorList>
            <person name="Li F."/>
        </authorList>
    </citation>
    <scope>NUCLEOTIDE SEQUENCE [LARGE SCALE GENOMIC DNA]</scope>
    <source>
        <strain evidence="2 3">Gsoil 097</strain>
    </source>
</reference>
<feature type="region of interest" description="Disordered" evidence="1">
    <location>
        <begin position="1"/>
        <end position="27"/>
    </location>
</feature>
<gene>
    <name evidence="2" type="ORF">EFK50_18540</name>
</gene>